<reference evidence="2" key="1">
    <citation type="submission" date="2012-05" db="EMBL/GenBank/DDBJ databases">
        <authorList>
            <person name="Krishnakumar V."/>
            <person name="Cheung F."/>
            <person name="Xiao Y."/>
            <person name="Chan A."/>
            <person name="Moskal W.A."/>
            <person name="Town C.D."/>
        </authorList>
    </citation>
    <scope>NUCLEOTIDE SEQUENCE</scope>
</reference>
<name>I3S053_MEDTR</name>
<evidence type="ECO:0000256" key="1">
    <source>
        <dbReference type="SAM" id="Phobius"/>
    </source>
</evidence>
<keyword evidence="1" id="KW-0472">Membrane</keyword>
<keyword evidence="1" id="KW-1133">Transmembrane helix</keyword>
<evidence type="ECO:0008006" key="3">
    <source>
        <dbReference type="Google" id="ProtNLM"/>
    </source>
</evidence>
<evidence type="ECO:0000313" key="2">
    <source>
        <dbReference type="EMBL" id="AFK33645.1"/>
    </source>
</evidence>
<accession>I3S053</accession>
<dbReference type="AlphaFoldDB" id="I3S053"/>
<keyword evidence="1" id="KW-0812">Transmembrane</keyword>
<dbReference type="EMBL" id="BT133850">
    <property type="protein sequence ID" value="AFK33645.1"/>
    <property type="molecule type" value="mRNA"/>
</dbReference>
<protein>
    <recommendedName>
        <fullName evidence="3">Transmembrane protein</fullName>
    </recommendedName>
</protein>
<sequence length="29" mass="3301">MLVLQQLLLSPTVTVEFFIIFIFIFGAEA</sequence>
<organism evidence="2">
    <name type="scientific">Medicago truncatula</name>
    <name type="common">Barrel medic</name>
    <name type="synonym">Medicago tribuloides</name>
    <dbReference type="NCBI Taxonomy" id="3880"/>
    <lineage>
        <taxon>Eukaryota</taxon>
        <taxon>Viridiplantae</taxon>
        <taxon>Streptophyta</taxon>
        <taxon>Embryophyta</taxon>
        <taxon>Tracheophyta</taxon>
        <taxon>Spermatophyta</taxon>
        <taxon>Magnoliopsida</taxon>
        <taxon>eudicotyledons</taxon>
        <taxon>Gunneridae</taxon>
        <taxon>Pentapetalae</taxon>
        <taxon>rosids</taxon>
        <taxon>fabids</taxon>
        <taxon>Fabales</taxon>
        <taxon>Fabaceae</taxon>
        <taxon>Papilionoideae</taxon>
        <taxon>50 kb inversion clade</taxon>
        <taxon>NPAAA clade</taxon>
        <taxon>Hologalegina</taxon>
        <taxon>IRL clade</taxon>
        <taxon>Trifolieae</taxon>
        <taxon>Medicago</taxon>
    </lineage>
</organism>
<feature type="transmembrane region" description="Helical" evidence="1">
    <location>
        <begin position="7"/>
        <end position="27"/>
    </location>
</feature>
<proteinExistence type="evidence at transcript level"/>